<evidence type="ECO:0000256" key="4">
    <source>
        <dbReference type="ARBA" id="ARBA00022525"/>
    </source>
</evidence>
<dbReference type="OrthoDB" id="5989148at2759"/>
<dbReference type="NCBIfam" id="TIGR01376">
    <property type="entry name" value="POMP_repeat"/>
    <property type="match status" value="1"/>
</dbReference>
<comment type="caution">
    <text evidence="8">The sequence shown here is derived from an EMBL/GenBank/DDBJ whole genome shotgun (WGS) entry which is preliminary data.</text>
</comment>
<dbReference type="GO" id="GO:0005576">
    <property type="term" value="C:extracellular region"/>
    <property type="evidence" value="ECO:0007669"/>
    <property type="project" value="UniProtKB-SubCell"/>
</dbReference>
<dbReference type="SMART" id="SM00710">
    <property type="entry name" value="PbH1"/>
    <property type="match status" value="8"/>
</dbReference>
<name>A0A9W9YYA8_9CNID</name>
<sequence>MNRGSLSFENSKDITLSRILLRGCGGLHASTTGSQFRYPHIQFFSAVFLVYCKNIVIDNCGIVESPGIGLNMYDVGGDVRISHSRFESNRAINSIEKDIAIAGGGVYMEFTYRGGKSPFDLNSTVLAEFDSNSTYTFYNCTFRNNYAPRQHRETIVDEMTGDDHIPFGRGGGLNNSAHFAGGAIRSGTTAESSNRQWILPNLMKYEDCRFESNNAILGGAVSYYEWKSSLNGDGDTLHIEYKNCHWYNNAATMGSAIGVATKPAINGLADPARGPKLYVIVLEDCYFSNNSIILTEDRQVIGQGAIYSYSLPIIFKGVVNIEYNNNTAMVVENTAIHVLGTVTFRNNTGGQGGALGLYGTSVIMLMPHSKLNFFNNTAHERGGAIYVRDSGPPVVAYNTTELKTRQCFIAYNNSFSLENVTEWQTKIVFKGNRVLDNGGGDSVFASTLRDAVKMGSPA</sequence>
<accession>A0A9W9YYA8</accession>
<keyword evidence="6" id="KW-0472">Membrane</keyword>
<evidence type="ECO:0000256" key="7">
    <source>
        <dbReference type="ARBA" id="ARBA00023237"/>
    </source>
</evidence>
<keyword evidence="7" id="KW-0998">Cell outer membrane</keyword>
<dbReference type="InterPro" id="IPR012334">
    <property type="entry name" value="Pectin_lyas_fold"/>
</dbReference>
<dbReference type="InterPro" id="IPR003368">
    <property type="entry name" value="POMP_repeat"/>
</dbReference>
<evidence type="ECO:0000256" key="1">
    <source>
        <dbReference type="ARBA" id="ARBA00004196"/>
    </source>
</evidence>
<gene>
    <name evidence="8" type="ORF">OS493_033599</name>
</gene>
<evidence type="ECO:0000256" key="5">
    <source>
        <dbReference type="ARBA" id="ARBA00022729"/>
    </source>
</evidence>
<keyword evidence="5" id="KW-0732">Signal</keyword>
<reference evidence="8" key="1">
    <citation type="submission" date="2023-01" db="EMBL/GenBank/DDBJ databases">
        <title>Genome assembly of the deep-sea coral Lophelia pertusa.</title>
        <authorList>
            <person name="Herrera S."/>
            <person name="Cordes E."/>
        </authorList>
    </citation>
    <scope>NUCLEOTIDE SEQUENCE</scope>
    <source>
        <strain evidence="8">USNM1676648</strain>
        <tissue evidence="8">Polyp</tissue>
    </source>
</reference>
<dbReference type="InterPro" id="IPR006626">
    <property type="entry name" value="PbH1"/>
</dbReference>
<keyword evidence="9" id="KW-1185">Reference proteome</keyword>
<keyword evidence="4" id="KW-0964">Secreted</keyword>
<evidence type="ECO:0000256" key="2">
    <source>
        <dbReference type="ARBA" id="ARBA00004442"/>
    </source>
</evidence>
<evidence type="ECO:0000313" key="8">
    <source>
        <dbReference type="EMBL" id="KAJ7370253.1"/>
    </source>
</evidence>
<comment type="subcellular location">
    <subcellularLocation>
        <location evidence="1">Cell envelope</location>
    </subcellularLocation>
    <subcellularLocation>
        <location evidence="2">Cell outer membrane</location>
    </subcellularLocation>
    <subcellularLocation>
        <location evidence="3">Secreted</location>
    </subcellularLocation>
</comment>
<dbReference type="InterPro" id="IPR011050">
    <property type="entry name" value="Pectin_lyase_fold/virulence"/>
</dbReference>
<dbReference type="Pfam" id="PF02415">
    <property type="entry name" value="Chlam_PMP"/>
    <property type="match status" value="1"/>
</dbReference>
<dbReference type="Gene3D" id="2.160.20.10">
    <property type="entry name" value="Single-stranded right-handed beta-helix, Pectin lyase-like"/>
    <property type="match status" value="1"/>
</dbReference>
<evidence type="ECO:0000256" key="3">
    <source>
        <dbReference type="ARBA" id="ARBA00004613"/>
    </source>
</evidence>
<protein>
    <submittedName>
        <fullName evidence="8">Uncharacterized protein</fullName>
    </submittedName>
</protein>
<proteinExistence type="predicted"/>
<dbReference type="Proteomes" id="UP001163046">
    <property type="component" value="Unassembled WGS sequence"/>
</dbReference>
<organism evidence="8 9">
    <name type="scientific">Desmophyllum pertusum</name>
    <dbReference type="NCBI Taxonomy" id="174260"/>
    <lineage>
        <taxon>Eukaryota</taxon>
        <taxon>Metazoa</taxon>
        <taxon>Cnidaria</taxon>
        <taxon>Anthozoa</taxon>
        <taxon>Hexacorallia</taxon>
        <taxon>Scleractinia</taxon>
        <taxon>Caryophylliina</taxon>
        <taxon>Caryophylliidae</taxon>
        <taxon>Desmophyllum</taxon>
    </lineage>
</organism>
<dbReference type="EMBL" id="MU826870">
    <property type="protein sequence ID" value="KAJ7370253.1"/>
    <property type="molecule type" value="Genomic_DNA"/>
</dbReference>
<evidence type="ECO:0000256" key="6">
    <source>
        <dbReference type="ARBA" id="ARBA00023136"/>
    </source>
</evidence>
<dbReference type="SUPFAM" id="SSF51126">
    <property type="entry name" value="Pectin lyase-like"/>
    <property type="match status" value="1"/>
</dbReference>
<evidence type="ECO:0000313" key="9">
    <source>
        <dbReference type="Proteomes" id="UP001163046"/>
    </source>
</evidence>
<dbReference type="AlphaFoldDB" id="A0A9W9YYA8"/>